<dbReference type="RefSeq" id="WP_149798877.1">
    <property type="nucleotide sequence ID" value="NZ_FNBO01000007.1"/>
</dbReference>
<name>A0A1G7NDE9_9EURY</name>
<proteinExistence type="predicted"/>
<sequence>MSDSDESGGDGSGRRTKVARLIDEYGFESLGPELERRWTSDGDDRLSLRALADYFNQQLLAERMADAGMQPLDGEIENIYRLLTDDDVGSADRTRTRRRLERNGVDVEGLRSDFVTYQAIRSYLKDDRGAEHATDDRPRTVVESEHIQRLRGRATTVTEERLDQLRNGGHVRLGEFRVFAEINVFCEDCGTRYEIEELLERGGCECSE</sequence>
<dbReference type="EMBL" id="FNBO01000007">
    <property type="protein sequence ID" value="SDF71941.1"/>
    <property type="molecule type" value="Genomic_DNA"/>
</dbReference>
<dbReference type="Proteomes" id="UP000324020">
    <property type="component" value="Unassembled WGS sequence"/>
</dbReference>
<organism evidence="1 2">
    <name type="scientific">Halorubrum xinjiangense</name>
    <dbReference type="NCBI Taxonomy" id="261291"/>
    <lineage>
        <taxon>Archaea</taxon>
        <taxon>Methanobacteriati</taxon>
        <taxon>Methanobacteriota</taxon>
        <taxon>Stenosarchaea group</taxon>
        <taxon>Halobacteria</taxon>
        <taxon>Halobacteriales</taxon>
        <taxon>Haloferacaceae</taxon>
        <taxon>Halorubrum</taxon>
    </lineage>
</organism>
<dbReference type="Pfam" id="PF21811">
    <property type="entry name" value="RdfA"/>
    <property type="match status" value="1"/>
</dbReference>
<reference evidence="1 2" key="1">
    <citation type="submission" date="2016-10" db="EMBL/GenBank/DDBJ databases">
        <authorList>
            <person name="Varghese N."/>
            <person name="Submissions S."/>
        </authorList>
    </citation>
    <scope>NUCLEOTIDE SEQUENCE [LARGE SCALE GENOMIC DNA]</scope>
    <source>
        <strain evidence="1 2">CGMCC 1.3527</strain>
    </source>
</reference>
<gene>
    <name evidence="1" type="ORF">SAMN04488067_107139</name>
</gene>
<protein>
    <submittedName>
        <fullName evidence="1">Uncharacterized protein</fullName>
    </submittedName>
</protein>
<dbReference type="OrthoDB" id="304916at2157"/>
<evidence type="ECO:0000313" key="1">
    <source>
        <dbReference type="EMBL" id="SDF71941.1"/>
    </source>
</evidence>
<keyword evidence="2" id="KW-1185">Reference proteome</keyword>
<evidence type="ECO:0000313" key="2">
    <source>
        <dbReference type="Proteomes" id="UP000324020"/>
    </source>
</evidence>
<accession>A0A1G7NDE9</accession>
<dbReference type="InterPro" id="IPR048925">
    <property type="entry name" value="RdfA"/>
</dbReference>
<dbReference type="AlphaFoldDB" id="A0A1G7NDE9"/>